<feature type="transmembrane region" description="Helical" evidence="2">
    <location>
        <begin position="43"/>
        <end position="63"/>
    </location>
</feature>
<feature type="transmembrane region" description="Helical" evidence="2">
    <location>
        <begin position="164"/>
        <end position="182"/>
    </location>
</feature>
<keyword evidence="2" id="KW-0472">Membrane</keyword>
<evidence type="ECO:0000256" key="1">
    <source>
        <dbReference type="SAM" id="MobiDB-lite"/>
    </source>
</evidence>
<gene>
    <name evidence="3" type="ORF">ADL28_36460</name>
</gene>
<feature type="region of interest" description="Disordered" evidence="1">
    <location>
        <begin position="1"/>
        <end position="22"/>
    </location>
</feature>
<dbReference type="Proteomes" id="UP000053413">
    <property type="component" value="Unassembled WGS sequence"/>
</dbReference>
<accession>A0A0X3VLZ4</accession>
<organism evidence="3 4">
    <name type="scientific">Streptomyces violaceusniger</name>
    <dbReference type="NCBI Taxonomy" id="68280"/>
    <lineage>
        <taxon>Bacteria</taxon>
        <taxon>Bacillati</taxon>
        <taxon>Actinomycetota</taxon>
        <taxon>Actinomycetes</taxon>
        <taxon>Kitasatosporales</taxon>
        <taxon>Streptomycetaceae</taxon>
        <taxon>Streptomyces</taxon>
        <taxon>Streptomyces violaceusniger group</taxon>
    </lineage>
</organism>
<proteinExistence type="predicted"/>
<keyword evidence="2" id="KW-1133">Transmembrane helix</keyword>
<evidence type="ECO:0000313" key="4">
    <source>
        <dbReference type="Proteomes" id="UP000053413"/>
    </source>
</evidence>
<protein>
    <recommendedName>
        <fullName evidence="5">Proline rich protein membrane protein</fullName>
    </recommendedName>
</protein>
<evidence type="ECO:0008006" key="5">
    <source>
        <dbReference type="Google" id="ProtNLM"/>
    </source>
</evidence>
<evidence type="ECO:0000256" key="2">
    <source>
        <dbReference type="SAM" id="Phobius"/>
    </source>
</evidence>
<reference evidence="4" key="1">
    <citation type="submission" date="2015-10" db="EMBL/GenBank/DDBJ databases">
        <authorList>
            <person name="Ju K.-S."/>
            <person name="Doroghazi J.R."/>
            <person name="Metcalf W.W."/>
        </authorList>
    </citation>
    <scope>NUCLEOTIDE SEQUENCE [LARGE SCALE GENOMIC DNA]</scope>
    <source>
        <strain evidence="4">NRRL F-8817</strain>
    </source>
</reference>
<dbReference type="PANTHER" id="PTHR42305">
    <property type="entry name" value="MEMBRANE PROTEIN RV1733C-RELATED"/>
    <property type="match status" value="1"/>
</dbReference>
<dbReference type="AlphaFoldDB" id="A0A0X3VLZ4"/>
<comment type="caution">
    <text evidence="3">The sequence shown here is derived from an EMBL/GenBank/DDBJ whole genome shotgun (WGS) entry which is preliminary data.</text>
</comment>
<dbReference type="EMBL" id="LLZJ01000398">
    <property type="protein sequence ID" value="KUL45803.1"/>
    <property type="molecule type" value="Genomic_DNA"/>
</dbReference>
<name>A0A0X3VLZ4_STRVO</name>
<evidence type="ECO:0000313" key="3">
    <source>
        <dbReference type="EMBL" id="KUL45803.1"/>
    </source>
</evidence>
<dbReference type="InterPro" id="IPR039708">
    <property type="entry name" value="MT1774/Rv1733c-like"/>
</dbReference>
<dbReference type="PANTHER" id="PTHR42305:SF1">
    <property type="entry name" value="MEMBRANE PROTEIN RV1733C-RELATED"/>
    <property type="match status" value="1"/>
</dbReference>
<keyword evidence="2" id="KW-0812">Transmembrane</keyword>
<dbReference type="RefSeq" id="WP_059148076.1">
    <property type="nucleotide sequence ID" value="NZ_LLZJ01000398.1"/>
</dbReference>
<sequence>MSGVIPHAQPPPDPRHDKPVHPQSLWRWRHNPLYRYTDRLQGWIALALLLLVPVLGLGAMFIAGGAAQHHYRAAAEHRKETLHRTTAVLTHDAPGHPEPGSAEARETRYPATVRFTDPDGRTRTAKTDVPPGLGAGRSVHVWVDKDGAIAEPPMPDAQIRSRTMGWALIAFVTVTLAGAAAYRCATVVLRRRNLAEWDTEWAETAPRWTTSP</sequence>